<evidence type="ECO:0000313" key="2">
    <source>
        <dbReference type="EMBL" id="THH15717.1"/>
    </source>
</evidence>
<evidence type="ECO:0000256" key="1">
    <source>
        <dbReference type="SAM" id="MobiDB-lite"/>
    </source>
</evidence>
<organism evidence="2 3">
    <name type="scientific">Bondarzewia mesenterica</name>
    <dbReference type="NCBI Taxonomy" id="1095465"/>
    <lineage>
        <taxon>Eukaryota</taxon>
        <taxon>Fungi</taxon>
        <taxon>Dikarya</taxon>
        <taxon>Basidiomycota</taxon>
        <taxon>Agaricomycotina</taxon>
        <taxon>Agaricomycetes</taxon>
        <taxon>Russulales</taxon>
        <taxon>Bondarzewiaceae</taxon>
        <taxon>Bondarzewia</taxon>
    </lineage>
</organism>
<dbReference type="AlphaFoldDB" id="A0A4S4LUF5"/>
<evidence type="ECO:0000313" key="3">
    <source>
        <dbReference type="Proteomes" id="UP000310158"/>
    </source>
</evidence>
<protein>
    <submittedName>
        <fullName evidence="2">Uncharacterized protein</fullName>
    </submittedName>
</protein>
<dbReference type="Proteomes" id="UP000310158">
    <property type="component" value="Unassembled WGS sequence"/>
</dbReference>
<proteinExistence type="predicted"/>
<sequence length="107" mass="11572">MKNSAAAPTKLAATIAPFDMLMPPIPSFDPAPDEEDAAEEDDDAAEEDEDTANEDEDAANEDEDTAEEDADAEHKAELCATVLMMMGMERLTLLKLCLVLLSIEVVE</sequence>
<comment type="caution">
    <text evidence="2">The sequence shown here is derived from an EMBL/GenBank/DDBJ whole genome shotgun (WGS) entry which is preliminary data.</text>
</comment>
<feature type="region of interest" description="Disordered" evidence="1">
    <location>
        <begin position="20"/>
        <end position="73"/>
    </location>
</feature>
<accession>A0A4S4LUF5</accession>
<dbReference type="EMBL" id="SGPL01000195">
    <property type="protein sequence ID" value="THH15717.1"/>
    <property type="molecule type" value="Genomic_DNA"/>
</dbReference>
<reference evidence="2 3" key="1">
    <citation type="submission" date="2019-02" db="EMBL/GenBank/DDBJ databases">
        <title>Genome sequencing of the rare red list fungi Bondarzewia mesenterica.</title>
        <authorList>
            <person name="Buettner E."/>
            <person name="Kellner H."/>
        </authorList>
    </citation>
    <scope>NUCLEOTIDE SEQUENCE [LARGE SCALE GENOMIC DNA]</scope>
    <source>
        <strain evidence="2 3">DSM 108281</strain>
    </source>
</reference>
<gene>
    <name evidence="2" type="ORF">EW146_g4803</name>
</gene>
<keyword evidence="3" id="KW-1185">Reference proteome</keyword>
<feature type="compositionally biased region" description="Acidic residues" evidence="1">
    <location>
        <begin position="31"/>
        <end position="71"/>
    </location>
</feature>
<name>A0A4S4LUF5_9AGAM</name>